<dbReference type="Pfam" id="PF05186">
    <property type="entry name" value="Dpy-30"/>
    <property type="match status" value="1"/>
</dbReference>
<dbReference type="EMBL" id="OU900094">
    <property type="protein sequence ID" value="CAG9854476.1"/>
    <property type="molecule type" value="Genomic_DNA"/>
</dbReference>
<dbReference type="AlphaFoldDB" id="A0A9N9TGQ6"/>
<evidence type="ECO:0000313" key="2">
    <source>
        <dbReference type="Proteomes" id="UP001153712"/>
    </source>
</evidence>
<sequence>MTLITFTRPKQDMLADNTDEELDLQPTKGINSEQCTLVGDAMYCKIIKALRAPVEFEYPRIPYSTLRSLPTREYLDEVLVPILLKALNYIARRRPPDAVKGLAVYLMKNRRMYETVDDDILVSDSEAEVPSTGSAFSTGDYY</sequence>
<accession>A0A9N9TGQ6</accession>
<name>A0A9N9TGQ6_PHYSR</name>
<dbReference type="OrthoDB" id="417678at2759"/>
<dbReference type="Proteomes" id="UP001153712">
    <property type="component" value="Chromosome 1"/>
</dbReference>
<gene>
    <name evidence="1" type="ORF">PHYEVI_LOCUS938</name>
</gene>
<reference evidence="1" key="1">
    <citation type="submission" date="2022-01" db="EMBL/GenBank/DDBJ databases">
        <authorList>
            <person name="King R."/>
        </authorList>
    </citation>
    <scope>NUCLEOTIDE SEQUENCE</scope>
</reference>
<dbReference type="InterPro" id="IPR007858">
    <property type="entry name" value="Dpy-30_motif"/>
</dbReference>
<protein>
    <submittedName>
        <fullName evidence="1">Uncharacterized protein</fullName>
    </submittedName>
</protein>
<evidence type="ECO:0000313" key="1">
    <source>
        <dbReference type="EMBL" id="CAG9854476.1"/>
    </source>
</evidence>
<proteinExistence type="predicted"/>
<organism evidence="1 2">
    <name type="scientific">Phyllotreta striolata</name>
    <name type="common">Striped flea beetle</name>
    <name type="synonym">Crioceris striolata</name>
    <dbReference type="NCBI Taxonomy" id="444603"/>
    <lineage>
        <taxon>Eukaryota</taxon>
        <taxon>Metazoa</taxon>
        <taxon>Ecdysozoa</taxon>
        <taxon>Arthropoda</taxon>
        <taxon>Hexapoda</taxon>
        <taxon>Insecta</taxon>
        <taxon>Pterygota</taxon>
        <taxon>Neoptera</taxon>
        <taxon>Endopterygota</taxon>
        <taxon>Coleoptera</taxon>
        <taxon>Polyphaga</taxon>
        <taxon>Cucujiformia</taxon>
        <taxon>Chrysomeloidea</taxon>
        <taxon>Chrysomelidae</taxon>
        <taxon>Galerucinae</taxon>
        <taxon>Alticini</taxon>
        <taxon>Phyllotreta</taxon>
    </lineage>
</organism>
<dbReference type="Gene3D" id="1.20.890.10">
    <property type="entry name" value="cAMP-dependent protein kinase regulatory subunit, dimerization-anchoring domain"/>
    <property type="match status" value="1"/>
</dbReference>
<keyword evidence="2" id="KW-1185">Reference proteome</keyword>